<evidence type="ECO:0000313" key="1">
    <source>
        <dbReference type="EMBL" id="KAK0725654.1"/>
    </source>
</evidence>
<proteinExistence type="predicted"/>
<accession>A0AA40B127</accession>
<reference evidence="1" key="1">
    <citation type="submission" date="2023-06" db="EMBL/GenBank/DDBJ databases">
        <title>Genome-scale phylogeny and comparative genomics of the fungal order Sordariales.</title>
        <authorList>
            <consortium name="Lawrence Berkeley National Laboratory"/>
            <person name="Hensen N."/>
            <person name="Bonometti L."/>
            <person name="Westerberg I."/>
            <person name="Brannstrom I.O."/>
            <person name="Guillou S."/>
            <person name="Cros-Aarteil S."/>
            <person name="Calhoun S."/>
            <person name="Haridas S."/>
            <person name="Kuo A."/>
            <person name="Mondo S."/>
            <person name="Pangilinan J."/>
            <person name="Riley R."/>
            <person name="Labutti K."/>
            <person name="Andreopoulos B."/>
            <person name="Lipzen A."/>
            <person name="Chen C."/>
            <person name="Yanf M."/>
            <person name="Daum C."/>
            <person name="Ng V."/>
            <person name="Clum A."/>
            <person name="Steindorff A."/>
            <person name="Ohm R."/>
            <person name="Martin F."/>
            <person name="Silar P."/>
            <person name="Natvig D."/>
            <person name="Lalanne C."/>
            <person name="Gautier V."/>
            <person name="Ament-Velasquez S.L."/>
            <person name="Kruys A."/>
            <person name="Hutchinson M.I."/>
            <person name="Powell A.J."/>
            <person name="Barry K."/>
            <person name="Miller A.N."/>
            <person name="Grigoriev I.V."/>
            <person name="Debuchy R."/>
            <person name="Gladieux P."/>
            <person name="Thoren M.H."/>
            <person name="Johannesson H."/>
        </authorList>
    </citation>
    <scope>NUCLEOTIDE SEQUENCE</scope>
    <source>
        <strain evidence="1">SMH4607-1</strain>
    </source>
</reference>
<evidence type="ECO:0000313" key="2">
    <source>
        <dbReference type="Proteomes" id="UP001172102"/>
    </source>
</evidence>
<keyword evidence="2" id="KW-1185">Reference proteome</keyword>
<gene>
    <name evidence="1" type="ORF">B0H67DRAFT_136677</name>
</gene>
<name>A0AA40B127_9PEZI</name>
<dbReference type="AlphaFoldDB" id="A0AA40B127"/>
<comment type="caution">
    <text evidence="1">The sequence shown here is derived from an EMBL/GenBank/DDBJ whole genome shotgun (WGS) entry which is preliminary data.</text>
</comment>
<protein>
    <submittedName>
        <fullName evidence="1">Uncharacterized protein</fullName>
    </submittedName>
</protein>
<dbReference type="EMBL" id="JAUKUA010000002">
    <property type="protein sequence ID" value="KAK0725654.1"/>
    <property type="molecule type" value="Genomic_DNA"/>
</dbReference>
<sequence length="109" mass="12670">MGPHYPTPVKAYLLGTAAYLETHRVPFFKADLLRQFGIRSRTQGWEILRHGNDRRHPSFETRGRKPIISAEDLRKMEEIIWQYGYQARTLNWQGLANMVGIQASARTVE</sequence>
<organism evidence="1 2">
    <name type="scientific">Lasiosphaeris hirsuta</name>
    <dbReference type="NCBI Taxonomy" id="260670"/>
    <lineage>
        <taxon>Eukaryota</taxon>
        <taxon>Fungi</taxon>
        <taxon>Dikarya</taxon>
        <taxon>Ascomycota</taxon>
        <taxon>Pezizomycotina</taxon>
        <taxon>Sordariomycetes</taxon>
        <taxon>Sordariomycetidae</taxon>
        <taxon>Sordariales</taxon>
        <taxon>Lasiosphaeriaceae</taxon>
        <taxon>Lasiosphaeris</taxon>
    </lineage>
</organism>
<dbReference type="Proteomes" id="UP001172102">
    <property type="component" value="Unassembled WGS sequence"/>
</dbReference>